<dbReference type="RefSeq" id="WP_069976248.1">
    <property type="nucleotide sequence ID" value="NZ_CP017269.1"/>
</dbReference>
<dbReference type="OrthoDB" id="9808253at2"/>
<protein>
    <recommendedName>
        <fullName evidence="4">Zinc-finger domain-containing protein</fullName>
    </recommendedName>
</protein>
<evidence type="ECO:0000313" key="3">
    <source>
        <dbReference type="Proteomes" id="UP000095743"/>
    </source>
</evidence>
<dbReference type="STRING" id="1424294.Gferi_10585"/>
<keyword evidence="3" id="KW-1185">Reference proteome</keyword>
<evidence type="ECO:0000256" key="1">
    <source>
        <dbReference type="SAM" id="Phobius"/>
    </source>
</evidence>
<keyword evidence="1" id="KW-1133">Transmembrane helix</keyword>
<organism evidence="2 3">
    <name type="scientific">Geosporobacter ferrireducens</name>
    <dbReference type="NCBI Taxonomy" id="1424294"/>
    <lineage>
        <taxon>Bacteria</taxon>
        <taxon>Bacillati</taxon>
        <taxon>Bacillota</taxon>
        <taxon>Clostridia</taxon>
        <taxon>Peptostreptococcales</taxon>
        <taxon>Thermotaleaceae</taxon>
        <taxon>Geosporobacter</taxon>
    </lineage>
</organism>
<keyword evidence="1" id="KW-0472">Membrane</keyword>
<feature type="transmembrane region" description="Helical" evidence="1">
    <location>
        <begin position="87"/>
        <end position="107"/>
    </location>
</feature>
<feature type="transmembrane region" description="Helical" evidence="1">
    <location>
        <begin position="131"/>
        <end position="154"/>
    </location>
</feature>
<dbReference type="Proteomes" id="UP000095743">
    <property type="component" value="Chromosome"/>
</dbReference>
<accession>A0A1D8GGH4</accession>
<evidence type="ECO:0008006" key="4">
    <source>
        <dbReference type="Google" id="ProtNLM"/>
    </source>
</evidence>
<name>A0A1D8GGH4_9FIRM</name>
<feature type="transmembrane region" description="Helical" evidence="1">
    <location>
        <begin position="166"/>
        <end position="187"/>
    </location>
</feature>
<proteinExistence type="predicted"/>
<reference evidence="2 3" key="1">
    <citation type="submission" date="2016-09" db="EMBL/GenBank/DDBJ databases">
        <title>Genomic analysis reveals versatility of anaerobic energy metabolism of Geosporobacter ferrireducens IRF9 of phylum Firmicutes.</title>
        <authorList>
            <person name="Kim S.-J."/>
        </authorList>
    </citation>
    <scope>NUCLEOTIDE SEQUENCE [LARGE SCALE GENOMIC DNA]</scope>
    <source>
        <strain evidence="2 3">IRF9</strain>
    </source>
</reference>
<dbReference type="AlphaFoldDB" id="A0A1D8GGH4"/>
<evidence type="ECO:0000313" key="2">
    <source>
        <dbReference type="EMBL" id="AOT69993.1"/>
    </source>
</evidence>
<gene>
    <name evidence="2" type="ORF">Gferi_10585</name>
</gene>
<keyword evidence="1" id="KW-0812">Transmembrane</keyword>
<dbReference type="KEGG" id="gfe:Gferi_10585"/>
<sequence>MDCKRTANLMMKYFDHTIGDLEEKEMTLHMKGCNCCRLEFQWMKEAICSVETMEEIEAPEEFEGAVMGKISINYYNPSQIKSNFSNYMAFIIAIAAVFFCGALYLYYGTVDFKEAHDLIRFVFTLMDFQNIFQNLVALISKNTIKMLILGIRWLNDIAAVLMNMRINIYLLIVGSLCGIFAGIQHWLVSLTYGTGYGGGKIYEK</sequence>
<dbReference type="EMBL" id="CP017269">
    <property type="protein sequence ID" value="AOT69993.1"/>
    <property type="molecule type" value="Genomic_DNA"/>
</dbReference>